<dbReference type="eggNOG" id="COG0619">
    <property type="taxonomic scope" value="Bacteria"/>
</dbReference>
<feature type="transmembrane region" description="Helical" evidence="6">
    <location>
        <begin position="74"/>
        <end position="96"/>
    </location>
</feature>
<evidence type="ECO:0000256" key="4">
    <source>
        <dbReference type="ARBA" id="ARBA00022989"/>
    </source>
</evidence>
<protein>
    <submittedName>
        <fullName evidence="7">Cobalt ABC transporter, inner membrane subunit CbiQ</fullName>
    </submittedName>
</protein>
<evidence type="ECO:0000256" key="5">
    <source>
        <dbReference type="ARBA" id="ARBA00023136"/>
    </source>
</evidence>
<dbReference type="RefSeq" id="WP_015195113.1">
    <property type="nucleotide sequence ID" value="NC_019748.1"/>
</dbReference>
<dbReference type="Pfam" id="PF02361">
    <property type="entry name" value="CbiQ"/>
    <property type="match status" value="1"/>
</dbReference>
<keyword evidence="8" id="KW-1185">Reference proteome</keyword>
<dbReference type="PANTHER" id="PTHR34857:SF2">
    <property type="entry name" value="SLL0384 PROTEIN"/>
    <property type="match status" value="1"/>
</dbReference>
<feature type="transmembrane region" description="Helical" evidence="6">
    <location>
        <begin position="21"/>
        <end position="54"/>
    </location>
</feature>
<sequence length="263" mass="30040">MKLALDRYAYLNSPIHQWRQTYKFVGLLGLIFAFAFVQKLILLPVILLIAGIIYGLSKLPFTFLISRLRYPGWFILSVVILLPFLAGDTVIWQLGWLTIKQEGLQATFLVSVRFFCILTVSLVLFGTAPFLTSIKAIRSLGLPAIMVDMTLLAYRYLEQLGDMLVTMQRAIKLKGFDSKKLNYRNLRILAQLTGSLLIRSYEQSQRVYQAMVLRGYGYQNKPKNSGVIIKNITRDRYSFNAMMICLLLALSLVLAEVFLSINY</sequence>
<dbReference type="HOGENOM" id="CLU_056469_1_1_3"/>
<keyword evidence="4 6" id="KW-1133">Transmembrane helix</keyword>
<dbReference type="InterPro" id="IPR012809">
    <property type="entry name" value="ECF_CbiQ"/>
</dbReference>
<dbReference type="PANTHER" id="PTHR34857">
    <property type="entry name" value="SLL0384 PROTEIN"/>
    <property type="match status" value="1"/>
</dbReference>
<evidence type="ECO:0000256" key="6">
    <source>
        <dbReference type="SAM" id="Phobius"/>
    </source>
</evidence>
<proteinExistence type="predicted"/>
<evidence type="ECO:0000256" key="2">
    <source>
        <dbReference type="ARBA" id="ARBA00022475"/>
    </source>
</evidence>
<reference evidence="8" key="1">
    <citation type="journal article" date="2013" name="Proc. Natl. Acad. Sci. U.S.A.">
        <title>Improving the coverage of the cyanobacterial phylum using diversity-driven genome sequencing.</title>
        <authorList>
            <person name="Shih P.M."/>
            <person name="Wu D."/>
            <person name="Latifi A."/>
            <person name="Axen S.D."/>
            <person name="Fewer D.P."/>
            <person name="Talla E."/>
            <person name="Calteau A."/>
            <person name="Cai F."/>
            <person name="Tandeau de Marsac N."/>
            <person name="Rippka R."/>
            <person name="Herdman M."/>
            <person name="Sivonen K."/>
            <person name="Coursin T."/>
            <person name="Laurent T."/>
            <person name="Goodwin L."/>
            <person name="Nolan M."/>
            <person name="Davenport K.W."/>
            <person name="Han C.S."/>
            <person name="Rubin E.M."/>
            <person name="Eisen J.A."/>
            <person name="Woyke T."/>
            <person name="Gugger M."/>
            <person name="Kerfeld C.A."/>
        </authorList>
    </citation>
    <scope>NUCLEOTIDE SEQUENCE [LARGE SCALE GENOMIC DNA]</scope>
    <source>
        <strain evidence="8">ATCC 29371 / PCC 7437</strain>
    </source>
</reference>
<dbReference type="GO" id="GO:0006824">
    <property type="term" value="P:cobalt ion transport"/>
    <property type="evidence" value="ECO:0007669"/>
    <property type="project" value="InterPro"/>
</dbReference>
<keyword evidence="3 6" id="KW-0812">Transmembrane</keyword>
<dbReference type="NCBIfam" id="TIGR02454">
    <property type="entry name" value="ECF_T_CbiQ"/>
    <property type="match status" value="1"/>
</dbReference>
<dbReference type="CDD" id="cd16914">
    <property type="entry name" value="EcfT"/>
    <property type="match status" value="1"/>
</dbReference>
<evidence type="ECO:0000256" key="3">
    <source>
        <dbReference type="ARBA" id="ARBA00022692"/>
    </source>
</evidence>
<dbReference type="KEGG" id="scs:Sta7437_3972"/>
<dbReference type="GO" id="GO:0043190">
    <property type="term" value="C:ATP-binding cassette (ABC) transporter complex"/>
    <property type="evidence" value="ECO:0007669"/>
    <property type="project" value="InterPro"/>
</dbReference>
<dbReference type="EMBL" id="CP003653">
    <property type="protein sequence ID" value="AFZ37454.1"/>
    <property type="molecule type" value="Genomic_DNA"/>
</dbReference>
<dbReference type="AlphaFoldDB" id="K9XZI4"/>
<keyword evidence="2" id="KW-1003">Cell membrane</keyword>
<evidence type="ECO:0000313" key="8">
    <source>
        <dbReference type="Proteomes" id="UP000010473"/>
    </source>
</evidence>
<dbReference type="STRING" id="111780.Sta7437_3972"/>
<evidence type="ECO:0000256" key="1">
    <source>
        <dbReference type="ARBA" id="ARBA00004651"/>
    </source>
</evidence>
<feature type="transmembrane region" description="Helical" evidence="6">
    <location>
        <begin position="239"/>
        <end position="261"/>
    </location>
</feature>
<keyword evidence="5 6" id="KW-0472">Membrane</keyword>
<feature type="transmembrane region" description="Helical" evidence="6">
    <location>
        <begin position="108"/>
        <end position="131"/>
    </location>
</feature>
<dbReference type="Proteomes" id="UP000010473">
    <property type="component" value="Chromosome"/>
</dbReference>
<evidence type="ECO:0000313" key="7">
    <source>
        <dbReference type="EMBL" id="AFZ37454.1"/>
    </source>
</evidence>
<dbReference type="OrthoDB" id="8585740at2"/>
<name>K9XZI4_STAC7</name>
<accession>K9XZI4</accession>
<dbReference type="PATRIC" id="fig|111780.3.peg.4121"/>
<dbReference type="InterPro" id="IPR051611">
    <property type="entry name" value="ECF_transporter_component"/>
</dbReference>
<organism evidence="7 8">
    <name type="scientific">Stanieria cyanosphaera (strain ATCC 29371 / PCC 7437)</name>
    <dbReference type="NCBI Taxonomy" id="111780"/>
    <lineage>
        <taxon>Bacteria</taxon>
        <taxon>Bacillati</taxon>
        <taxon>Cyanobacteriota</taxon>
        <taxon>Cyanophyceae</taxon>
        <taxon>Pleurocapsales</taxon>
        <taxon>Dermocarpellaceae</taxon>
        <taxon>Stanieria</taxon>
    </lineage>
</organism>
<comment type="subcellular location">
    <subcellularLocation>
        <location evidence="1">Cell membrane</location>
        <topology evidence="1">Multi-pass membrane protein</topology>
    </subcellularLocation>
</comment>
<dbReference type="InterPro" id="IPR003339">
    <property type="entry name" value="ABC/ECF_trnsptr_transmembrane"/>
</dbReference>
<gene>
    <name evidence="7" type="ordered locus">Sta7437_3972</name>
</gene>